<evidence type="ECO:0000313" key="2">
    <source>
        <dbReference type="Proteomes" id="UP001243375"/>
    </source>
</evidence>
<evidence type="ECO:0000313" key="1">
    <source>
        <dbReference type="EMBL" id="KAJ9117631.1"/>
    </source>
</evidence>
<protein>
    <submittedName>
        <fullName evidence="1">Uncharacterized protein</fullName>
    </submittedName>
</protein>
<dbReference type="Proteomes" id="UP001243375">
    <property type="component" value="Unassembled WGS sequence"/>
</dbReference>
<sequence>MLMPFNAPLKKSTPSASRRPSSPTSFHAGSVAPQPQQPQPQRNISDFSNASTCSTSTSASETSSLEAAPMRPAAGLLGGAGVAARTYGYGYGYGYRYGNGSRPVEGYTESPGNSDHPGMLGTQSTSTPAAESPQLQQEDPTASSSKSNTFVQQRLSGYDLASPTAQSFGFSQSQQSQQQSHTGSRESSTSRSPVTPRAARYFQNSPAPATAPGGGTTSYHTATHPFPHLHPHSHLPHTGSSSATSSGINLALAIADPEAQHLLGIGGGDIPRPESGPDLAELRRRARAGRGVAGGGAIGGGGREQQQEQRQQDEDDEDDEDIMHRESTPRVTDLGNRKNMNDAEMQGTAGGGRVPSPRQRANSPRVASGSSRDREKDMPPPPPPPPTGHGANASTGTGQGQGQAGEGKQGGEAGQVGGGATRLEARKAVGLQDFLFGEVIGRGSYSTVRL</sequence>
<proteinExistence type="predicted"/>
<gene>
    <name evidence="1" type="ORF">QFC22_004481</name>
</gene>
<reference evidence="1" key="1">
    <citation type="submission" date="2023-04" db="EMBL/GenBank/DDBJ databases">
        <title>Draft Genome sequencing of Naganishia species isolated from polar environments using Oxford Nanopore Technology.</title>
        <authorList>
            <person name="Leo P."/>
            <person name="Venkateswaran K."/>
        </authorList>
    </citation>
    <scope>NUCLEOTIDE SEQUENCE</scope>
    <source>
        <strain evidence="1">MNA-CCFEE 5425</strain>
    </source>
</reference>
<organism evidence="1 2">
    <name type="scientific">Naganishia vaughanmartiniae</name>
    <dbReference type="NCBI Taxonomy" id="1424756"/>
    <lineage>
        <taxon>Eukaryota</taxon>
        <taxon>Fungi</taxon>
        <taxon>Dikarya</taxon>
        <taxon>Basidiomycota</taxon>
        <taxon>Agaricomycotina</taxon>
        <taxon>Tremellomycetes</taxon>
        <taxon>Filobasidiales</taxon>
        <taxon>Filobasidiaceae</taxon>
        <taxon>Naganishia</taxon>
    </lineage>
</organism>
<comment type="caution">
    <text evidence="1">The sequence shown here is derived from an EMBL/GenBank/DDBJ whole genome shotgun (WGS) entry which is preliminary data.</text>
</comment>
<name>A0ACC2X2L0_9TREE</name>
<keyword evidence="2" id="KW-1185">Reference proteome</keyword>
<accession>A0ACC2X2L0</accession>
<dbReference type="EMBL" id="JASBWU010000012">
    <property type="protein sequence ID" value="KAJ9117631.1"/>
    <property type="molecule type" value="Genomic_DNA"/>
</dbReference>